<dbReference type="GO" id="GO:0005829">
    <property type="term" value="C:cytosol"/>
    <property type="evidence" value="ECO:0007669"/>
    <property type="project" value="TreeGrafter"/>
</dbReference>
<dbReference type="PANTHER" id="PTHR24113:SF12">
    <property type="entry name" value="RAN GTPASE-ACTIVATING PROTEIN 1"/>
    <property type="match status" value="1"/>
</dbReference>
<dbReference type="AlphaFoldDB" id="A0A0R3VTP9"/>
<dbReference type="Proteomes" id="UP000282613">
    <property type="component" value="Unassembled WGS sequence"/>
</dbReference>
<dbReference type="OrthoDB" id="10034042at2759"/>
<keyword evidence="3" id="KW-0677">Repeat</keyword>
<evidence type="ECO:0000313" key="7">
    <source>
        <dbReference type="WBParaSite" id="TASK_0000063001-mRNA-1"/>
    </source>
</evidence>
<feature type="region of interest" description="Disordered" evidence="4">
    <location>
        <begin position="177"/>
        <end position="204"/>
    </location>
</feature>
<reference evidence="7" key="1">
    <citation type="submission" date="2017-02" db="UniProtKB">
        <authorList>
            <consortium name="WormBaseParasite"/>
        </authorList>
    </citation>
    <scope>IDENTIFICATION</scope>
</reference>
<dbReference type="EMBL" id="UYRS01000089">
    <property type="protein sequence ID" value="VDK21394.1"/>
    <property type="molecule type" value="Genomic_DNA"/>
</dbReference>
<feature type="compositionally biased region" description="Acidic residues" evidence="4">
    <location>
        <begin position="374"/>
        <end position="386"/>
    </location>
</feature>
<evidence type="ECO:0000313" key="6">
    <source>
        <dbReference type="Proteomes" id="UP000282613"/>
    </source>
</evidence>
<dbReference type="GO" id="GO:0006913">
    <property type="term" value="P:nucleocytoplasmic transport"/>
    <property type="evidence" value="ECO:0007669"/>
    <property type="project" value="TreeGrafter"/>
</dbReference>
<dbReference type="PANTHER" id="PTHR24113">
    <property type="entry name" value="RAN GTPASE-ACTIVATING PROTEIN 1"/>
    <property type="match status" value="1"/>
</dbReference>
<dbReference type="GO" id="GO:0005096">
    <property type="term" value="F:GTPase activator activity"/>
    <property type="evidence" value="ECO:0007669"/>
    <property type="project" value="UniProtKB-KW"/>
</dbReference>
<protein>
    <submittedName>
        <fullName evidence="7">Leucine rich repeat protein</fullName>
    </submittedName>
</protein>
<dbReference type="WBParaSite" id="TASK_0000063001-mRNA-1">
    <property type="protein sequence ID" value="TASK_0000063001-mRNA-1"/>
    <property type="gene ID" value="TASK_0000063001"/>
</dbReference>
<dbReference type="GO" id="GO:0031267">
    <property type="term" value="F:small GTPase binding"/>
    <property type="evidence" value="ECO:0007669"/>
    <property type="project" value="TreeGrafter"/>
</dbReference>
<feature type="compositionally biased region" description="Basic and acidic residues" evidence="4">
    <location>
        <begin position="360"/>
        <end position="370"/>
    </location>
</feature>
<feature type="region of interest" description="Disordered" evidence="4">
    <location>
        <begin position="356"/>
        <end position="407"/>
    </location>
</feature>
<reference evidence="5 6" key="2">
    <citation type="submission" date="2018-11" db="EMBL/GenBank/DDBJ databases">
        <authorList>
            <consortium name="Pathogen Informatics"/>
        </authorList>
    </citation>
    <scope>NUCLEOTIDE SEQUENCE [LARGE SCALE GENOMIC DNA]</scope>
</reference>
<accession>A0A0R3VTP9</accession>
<keyword evidence="1" id="KW-0343">GTPase activation</keyword>
<dbReference type="InterPro" id="IPR032675">
    <property type="entry name" value="LRR_dom_sf"/>
</dbReference>
<proteinExistence type="predicted"/>
<dbReference type="SMART" id="SM00368">
    <property type="entry name" value="LRR_RI"/>
    <property type="match status" value="4"/>
</dbReference>
<name>A0A0R3VTP9_TAEAS</name>
<dbReference type="STRING" id="60517.A0A0R3VTP9"/>
<evidence type="ECO:0000256" key="2">
    <source>
        <dbReference type="ARBA" id="ARBA00022614"/>
    </source>
</evidence>
<dbReference type="GO" id="GO:0048471">
    <property type="term" value="C:perinuclear region of cytoplasm"/>
    <property type="evidence" value="ECO:0007669"/>
    <property type="project" value="TreeGrafter"/>
</dbReference>
<dbReference type="SUPFAM" id="SSF52047">
    <property type="entry name" value="RNI-like"/>
    <property type="match status" value="1"/>
</dbReference>
<evidence type="ECO:0000256" key="4">
    <source>
        <dbReference type="SAM" id="MobiDB-lite"/>
    </source>
</evidence>
<dbReference type="GO" id="GO:0005634">
    <property type="term" value="C:nucleus"/>
    <property type="evidence" value="ECO:0007669"/>
    <property type="project" value="TreeGrafter"/>
</dbReference>
<keyword evidence="6" id="KW-1185">Reference proteome</keyword>
<dbReference type="InterPro" id="IPR027038">
    <property type="entry name" value="RanGap"/>
</dbReference>
<sequence length="419" mass="46081">MISYRKEADEGYQLLANALSHPSYPSNLATPSKNTSSTKPHCNLRRLYLGRTGLRPAGAKHFTTCLPALACLSHLELSDNPDLGCQGVLALRSGLQAYTRRRLVYLGLARCGLACQGAIALVEILGDGPRALRRIDLTGNHVAEAGLMAISKSIPLCGRLVQLQGLEDNRPIQRSTIGGSGLVYPETTDTTHQKGRNGKSVSASPAVNGTLARLSLGLIQYATRRAKHLFPSDIWERYVAVPERFMYLIPPDESNTFAVSQSGMKLFRPSRSASSRGSASESNQMSIWNRMRSASRDVILLEPSQLSLDLLQTIHSQLAANVDKRITSYPHHNHEGEANRREGELRFFRGYVRFPPTNGIRREPDPRHLCGDTSESEMDDDSEPDLSSEKTPPPPRPEAPTVQTSLLGVNDICRSDCME</sequence>
<organism evidence="7">
    <name type="scientific">Taenia asiatica</name>
    <name type="common">Asian tapeworm</name>
    <dbReference type="NCBI Taxonomy" id="60517"/>
    <lineage>
        <taxon>Eukaryota</taxon>
        <taxon>Metazoa</taxon>
        <taxon>Spiralia</taxon>
        <taxon>Lophotrochozoa</taxon>
        <taxon>Platyhelminthes</taxon>
        <taxon>Cestoda</taxon>
        <taxon>Eucestoda</taxon>
        <taxon>Cyclophyllidea</taxon>
        <taxon>Taeniidae</taxon>
        <taxon>Taenia</taxon>
    </lineage>
</organism>
<evidence type="ECO:0000256" key="3">
    <source>
        <dbReference type="ARBA" id="ARBA00022737"/>
    </source>
</evidence>
<dbReference type="Gene3D" id="3.80.10.10">
    <property type="entry name" value="Ribonuclease Inhibitor"/>
    <property type="match status" value="1"/>
</dbReference>
<keyword evidence="2" id="KW-0433">Leucine-rich repeat</keyword>
<evidence type="ECO:0000256" key="1">
    <source>
        <dbReference type="ARBA" id="ARBA00022468"/>
    </source>
</evidence>
<gene>
    <name evidence="5" type="ORF">TASK_LOCUS631</name>
</gene>
<evidence type="ECO:0000313" key="5">
    <source>
        <dbReference type="EMBL" id="VDK21394.1"/>
    </source>
</evidence>